<dbReference type="EMBL" id="JAVRRF010000024">
    <property type="protein sequence ID" value="KAK5054075.1"/>
    <property type="molecule type" value="Genomic_DNA"/>
</dbReference>
<proteinExistence type="predicted"/>
<evidence type="ECO:0000313" key="1">
    <source>
        <dbReference type="EMBL" id="KAK5054075.1"/>
    </source>
</evidence>
<evidence type="ECO:0000313" key="2">
    <source>
        <dbReference type="Proteomes" id="UP001345691"/>
    </source>
</evidence>
<keyword evidence="2" id="KW-1185">Reference proteome</keyword>
<organism evidence="1 2">
    <name type="scientific">Exophiala sideris</name>
    <dbReference type="NCBI Taxonomy" id="1016849"/>
    <lineage>
        <taxon>Eukaryota</taxon>
        <taxon>Fungi</taxon>
        <taxon>Dikarya</taxon>
        <taxon>Ascomycota</taxon>
        <taxon>Pezizomycotina</taxon>
        <taxon>Eurotiomycetes</taxon>
        <taxon>Chaetothyriomycetidae</taxon>
        <taxon>Chaetothyriales</taxon>
        <taxon>Herpotrichiellaceae</taxon>
        <taxon>Exophiala</taxon>
    </lineage>
</organism>
<comment type="caution">
    <text evidence="1">The sequence shown here is derived from an EMBL/GenBank/DDBJ whole genome shotgun (WGS) entry which is preliminary data.</text>
</comment>
<sequence>MSYPGNDLIKAPANVPRYRLPSAAVEQPFKVPLKCKPSYGSDSVSDQPSFTEYPASQGWDTERILIGDLGRDPEAVEAFLQQWLLFGLIHAVVNSCGHVLIDYGDFVRVDVDGTQLVTTKCLPGIMEKWKEAKDALPSDQQLMVVMEVDDILADARYFVGKLTYLAPSTEGALPIEESILLSIIILGETLEYSKITYSRMSLEVKSRLSIYGETGIYSAI</sequence>
<protein>
    <submittedName>
        <fullName evidence="1">Uncharacterized protein</fullName>
    </submittedName>
</protein>
<accession>A0ABR0J159</accession>
<name>A0ABR0J159_9EURO</name>
<reference evidence="1 2" key="1">
    <citation type="submission" date="2023-08" db="EMBL/GenBank/DDBJ databases">
        <title>Black Yeasts Isolated from many extreme environments.</title>
        <authorList>
            <person name="Coleine C."/>
            <person name="Stajich J.E."/>
            <person name="Selbmann L."/>
        </authorList>
    </citation>
    <scope>NUCLEOTIDE SEQUENCE [LARGE SCALE GENOMIC DNA]</scope>
    <source>
        <strain evidence="1 2">CCFEE 6328</strain>
    </source>
</reference>
<dbReference type="Proteomes" id="UP001345691">
    <property type="component" value="Unassembled WGS sequence"/>
</dbReference>
<gene>
    <name evidence="1" type="ORF">LTR69_009037</name>
</gene>